<feature type="domain" description="Branched-chain alpha-ketoacid dehydrogenase kinase/Pyruvate dehydrogenase kinase N-terminal" evidence="10">
    <location>
        <begin position="47"/>
        <end position="170"/>
    </location>
</feature>
<organism evidence="12 13">
    <name type="scientific">Polarella glacialis</name>
    <name type="common">Dinoflagellate</name>
    <dbReference type="NCBI Taxonomy" id="89957"/>
    <lineage>
        <taxon>Eukaryota</taxon>
        <taxon>Sar</taxon>
        <taxon>Alveolata</taxon>
        <taxon>Dinophyceae</taxon>
        <taxon>Suessiales</taxon>
        <taxon>Suessiaceae</taxon>
        <taxon>Polarella</taxon>
    </lineage>
</organism>
<dbReference type="OrthoDB" id="436861at2759"/>
<evidence type="ECO:0000256" key="2">
    <source>
        <dbReference type="ARBA" id="ARBA00022553"/>
    </source>
</evidence>
<proteinExistence type="inferred from homology"/>
<keyword evidence="4 8" id="KW-0547">Nucleotide-binding</keyword>
<dbReference type="Proteomes" id="UP000626109">
    <property type="component" value="Unassembled WGS sequence"/>
</dbReference>
<evidence type="ECO:0000256" key="4">
    <source>
        <dbReference type="ARBA" id="ARBA00022741"/>
    </source>
</evidence>
<feature type="compositionally biased region" description="Acidic residues" evidence="9">
    <location>
        <begin position="325"/>
        <end position="334"/>
    </location>
</feature>
<evidence type="ECO:0000256" key="7">
    <source>
        <dbReference type="ARBA" id="ARBA00023128"/>
    </source>
</evidence>
<evidence type="ECO:0000313" key="12">
    <source>
        <dbReference type="EMBL" id="CAE8728089.1"/>
    </source>
</evidence>
<keyword evidence="7 8" id="KW-0496">Mitochondrion</keyword>
<dbReference type="Pfam" id="PF10436">
    <property type="entry name" value="BCDHK_Adom3"/>
    <property type="match status" value="1"/>
</dbReference>
<evidence type="ECO:0000256" key="8">
    <source>
        <dbReference type="RuleBase" id="RU366032"/>
    </source>
</evidence>
<dbReference type="GO" id="GO:0010906">
    <property type="term" value="P:regulation of glucose metabolic process"/>
    <property type="evidence" value="ECO:0007669"/>
    <property type="project" value="TreeGrafter"/>
</dbReference>
<gene>
    <name evidence="11" type="ORF">PGLA1383_LOCUS37439</name>
    <name evidence="12" type="ORF">PGLA2088_LOCUS45012</name>
</gene>
<protein>
    <recommendedName>
        <fullName evidence="8">Protein-serine/threonine kinase</fullName>
        <ecNumber evidence="8">2.7.11.-</ecNumber>
    </recommendedName>
</protein>
<dbReference type="InterPro" id="IPR018955">
    <property type="entry name" value="BCDHK/PDK_N"/>
</dbReference>
<dbReference type="PANTHER" id="PTHR11947">
    <property type="entry name" value="PYRUVATE DEHYDROGENASE KINASE"/>
    <property type="match status" value="1"/>
</dbReference>
<comment type="subcellular location">
    <subcellularLocation>
        <location evidence="8">Mitochondrion matrix</location>
    </subcellularLocation>
</comment>
<sequence length="399" mass="43553">MAAPTSASSVSRGLNLASLRRVRRLWNEDVQRITVSELWSQNGELQESPEQRQLRLARQTHQQLKLRIAHRLKDFLFLPYKTMSNPSVRLLYEKYVAAYSMHEDFGEISSTSTASAYWQGLAHTFEDHQNVTLLLGLARRRLIRLDPTLAPTLDAFFSRFFVSRIGTHLLGACFLQQAALPGARKPGGVAMGVLQPTCPATFLQDLAESINSASGGPRVPVEILGATDASILYIPGHLRVILREILQNSMLASATLAEAHGKSEPIAVRVQINQGQFGVFVTVSDKAGGIVNSERLWSWGQDPALLQDLEPEAGAPGGAQKLSSEDSEGEEEELLASRTSGVRMPLGFGLPVARLTARYFGGDVRLQTLLGYGTNVYAHIPQLQGNIGSDDSSASIIRP</sequence>
<evidence type="ECO:0000256" key="1">
    <source>
        <dbReference type="ARBA" id="ARBA00006155"/>
    </source>
</evidence>
<dbReference type="InterPro" id="IPR036890">
    <property type="entry name" value="HATPase_C_sf"/>
</dbReference>
<dbReference type="Proteomes" id="UP000654075">
    <property type="component" value="Unassembled WGS sequence"/>
</dbReference>
<dbReference type="GO" id="GO:0005524">
    <property type="term" value="F:ATP binding"/>
    <property type="evidence" value="ECO:0007669"/>
    <property type="project" value="UniProtKB-UniRule"/>
</dbReference>
<evidence type="ECO:0000256" key="5">
    <source>
        <dbReference type="ARBA" id="ARBA00022777"/>
    </source>
</evidence>
<evidence type="ECO:0000256" key="6">
    <source>
        <dbReference type="ARBA" id="ARBA00022840"/>
    </source>
</evidence>
<comment type="similarity">
    <text evidence="1 8">Belongs to the PDK/BCKDK protein kinase family.</text>
</comment>
<keyword evidence="14" id="KW-1185">Reference proteome</keyword>
<dbReference type="GO" id="GO:0004740">
    <property type="term" value="F:pyruvate dehydrogenase (acetyl-transferring) kinase activity"/>
    <property type="evidence" value="ECO:0007669"/>
    <property type="project" value="TreeGrafter"/>
</dbReference>
<evidence type="ECO:0000259" key="10">
    <source>
        <dbReference type="Pfam" id="PF10436"/>
    </source>
</evidence>
<name>A0A813LGZ2_POLGL</name>
<dbReference type="Gene3D" id="3.30.565.10">
    <property type="entry name" value="Histidine kinase-like ATPase, C-terminal domain"/>
    <property type="match status" value="1"/>
</dbReference>
<dbReference type="EMBL" id="CAJNNW010035499">
    <property type="protein sequence ID" value="CAE8728089.1"/>
    <property type="molecule type" value="Genomic_DNA"/>
</dbReference>
<dbReference type="SUPFAM" id="SSF69012">
    <property type="entry name" value="alpha-ketoacid dehydrogenase kinase, N-terminal domain"/>
    <property type="match status" value="1"/>
</dbReference>
<dbReference type="Gene3D" id="1.20.140.20">
    <property type="entry name" value="Alpha-ketoacid/pyruvate dehydrogenase kinase, N-terminal domain"/>
    <property type="match status" value="1"/>
</dbReference>
<keyword evidence="5 8" id="KW-0418">Kinase</keyword>
<dbReference type="PANTHER" id="PTHR11947:SF20">
    <property type="entry name" value="[3-METHYL-2-OXOBUTANOATE DEHYDROGENASE [LIPOAMIDE]] KINASE, MITOCHONDRIAL"/>
    <property type="match status" value="1"/>
</dbReference>
<dbReference type="InterPro" id="IPR036784">
    <property type="entry name" value="AK/P_DHK_N_sf"/>
</dbReference>
<dbReference type="SUPFAM" id="SSF55874">
    <property type="entry name" value="ATPase domain of HSP90 chaperone/DNA topoisomerase II/histidine kinase"/>
    <property type="match status" value="1"/>
</dbReference>
<dbReference type="GO" id="GO:0005759">
    <property type="term" value="C:mitochondrial matrix"/>
    <property type="evidence" value="ECO:0007669"/>
    <property type="project" value="UniProtKB-SubCell"/>
</dbReference>
<accession>A0A813LGZ2</accession>
<reference evidence="12" key="1">
    <citation type="submission" date="2021-02" db="EMBL/GenBank/DDBJ databases">
        <authorList>
            <person name="Dougan E. K."/>
            <person name="Rhodes N."/>
            <person name="Thang M."/>
            <person name="Chan C."/>
        </authorList>
    </citation>
    <scope>NUCLEOTIDE SEQUENCE</scope>
</reference>
<dbReference type="OMA" id="DILIQIR"/>
<comment type="caution">
    <text evidence="12">The sequence shown here is derived from an EMBL/GenBank/DDBJ whole genome shotgun (WGS) entry which is preliminary data.</text>
</comment>
<keyword evidence="3 8" id="KW-0808">Transferase</keyword>
<evidence type="ECO:0000256" key="3">
    <source>
        <dbReference type="ARBA" id="ARBA00022679"/>
    </source>
</evidence>
<dbReference type="EMBL" id="CAJNNV010027243">
    <property type="protein sequence ID" value="CAE8619860.1"/>
    <property type="molecule type" value="Genomic_DNA"/>
</dbReference>
<evidence type="ECO:0000256" key="9">
    <source>
        <dbReference type="SAM" id="MobiDB-lite"/>
    </source>
</evidence>
<keyword evidence="2" id="KW-0597">Phosphoprotein</keyword>
<evidence type="ECO:0000313" key="11">
    <source>
        <dbReference type="EMBL" id="CAE8619860.1"/>
    </source>
</evidence>
<dbReference type="AlphaFoldDB" id="A0A813LGZ2"/>
<dbReference type="EC" id="2.7.11.-" evidence="8"/>
<evidence type="ECO:0000313" key="13">
    <source>
        <dbReference type="Proteomes" id="UP000626109"/>
    </source>
</evidence>
<feature type="region of interest" description="Disordered" evidence="9">
    <location>
        <begin position="308"/>
        <end position="338"/>
    </location>
</feature>
<evidence type="ECO:0000313" key="14">
    <source>
        <dbReference type="Proteomes" id="UP000654075"/>
    </source>
</evidence>
<keyword evidence="6 8" id="KW-0067">ATP-binding</keyword>
<dbReference type="InterPro" id="IPR039028">
    <property type="entry name" value="BCKD/PDK"/>
</dbReference>